<dbReference type="PROSITE" id="PS50142">
    <property type="entry name" value="RNASE_3_2"/>
    <property type="match status" value="1"/>
</dbReference>
<sequence>MQASMSWCEQMFHYRFKDDILLQTALTHRSHSANNNERLEFLG</sequence>
<dbReference type="AlphaFoldDB" id="A0A383DFL3"/>
<name>A0A383DFL3_9ZZZZ</name>
<dbReference type="InterPro" id="IPR000999">
    <property type="entry name" value="RNase_III_dom"/>
</dbReference>
<feature type="domain" description="RNase III" evidence="1">
    <location>
        <begin position="5"/>
        <end position="43"/>
    </location>
</feature>
<dbReference type="InterPro" id="IPR036389">
    <property type="entry name" value="RNase_III_sf"/>
</dbReference>
<evidence type="ECO:0000259" key="1">
    <source>
        <dbReference type="PROSITE" id="PS50142"/>
    </source>
</evidence>
<gene>
    <name evidence="2" type="ORF">METZ01_LOCUS496130</name>
</gene>
<dbReference type="Gene3D" id="1.10.1520.10">
    <property type="entry name" value="Ribonuclease III domain"/>
    <property type="match status" value="1"/>
</dbReference>
<evidence type="ECO:0000313" key="2">
    <source>
        <dbReference type="EMBL" id="SVE43276.1"/>
    </source>
</evidence>
<reference evidence="2" key="1">
    <citation type="submission" date="2018-05" db="EMBL/GenBank/DDBJ databases">
        <authorList>
            <person name="Lanie J.A."/>
            <person name="Ng W.-L."/>
            <person name="Kazmierczak K.M."/>
            <person name="Andrzejewski T.M."/>
            <person name="Davidsen T.M."/>
            <person name="Wayne K.J."/>
            <person name="Tettelin H."/>
            <person name="Glass J.I."/>
            <person name="Rusch D."/>
            <person name="Podicherti R."/>
            <person name="Tsui H.-C.T."/>
            <person name="Winkler M.E."/>
        </authorList>
    </citation>
    <scope>NUCLEOTIDE SEQUENCE</scope>
</reference>
<dbReference type="GO" id="GO:0004525">
    <property type="term" value="F:ribonuclease III activity"/>
    <property type="evidence" value="ECO:0007669"/>
    <property type="project" value="InterPro"/>
</dbReference>
<proteinExistence type="predicted"/>
<dbReference type="GO" id="GO:0006396">
    <property type="term" value="P:RNA processing"/>
    <property type="evidence" value="ECO:0007669"/>
    <property type="project" value="InterPro"/>
</dbReference>
<protein>
    <recommendedName>
        <fullName evidence="1">RNase III domain-containing protein</fullName>
    </recommendedName>
</protein>
<accession>A0A383DFL3</accession>
<feature type="non-terminal residue" evidence="2">
    <location>
        <position position="43"/>
    </location>
</feature>
<dbReference type="SUPFAM" id="SSF69065">
    <property type="entry name" value="RNase III domain-like"/>
    <property type="match status" value="1"/>
</dbReference>
<dbReference type="EMBL" id="UINC01216918">
    <property type="protein sequence ID" value="SVE43276.1"/>
    <property type="molecule type" value="Genomic_DNA"/>
</dbReference>
<organism evidence="2">
    <name type="scientific">marine metagenome</name>
    <dbReference type="NCBI Taxonomy" id="408172"/>
    <lineage>
        <taxon>unclassified sequences</taxon>
        <taxon>metagenomes</taxon>
        <taxon>ecological metagenomes</taxon>
    </lineage>
</organism>